<dbReference type="InterPro" id="IPR036322">
    <property type="entry name" value="WD40_repeat_dom_sf"/>
</dbReference>
<organism evidence="6 7">
    <name type="scientific">Streptomyces caeruleatus</name>
    <dbReference type="NCBI Taxonomy" id="661399"/>
    <lineage>
        <taxon>Bacteria</taxon>
        <taxon>Bacillati</taxon>
        <taxon>Actinomycetota</taxon>
        <taxon>Actinomycetes</taxon>
        <taxon>Kitasatosporales</taxon>
        <taxon>Streptomycetaceae</taxon>
        <taxon>Streptomyces</taxon>
    </lineage>
</organism>
<name>A0A101U8A2_9ACTN</name>
<dbReference type="PANTHER" id="PTHR19879:SF9">
    <property type="entry name" value="TRANSCRIPTION INITIATION FACTOR TFIID SUBUNIT 5"/>
    <property type="match status" value="1"/>
</dbReference>
<comment type="caution">
    <text evidence="6">The sequence shown here is derived from an EMBL/GenBank/DDBJ whole genome shotgun (WGS) entry which is preliminary data.</text>
</comment>
<dbReference type="InterPro" id="IPR019775">
    <property type="entry name" value="WD40_repeat_CS"/>
</dbReference>
<protein>
    <recommendedName>
        <fullName evidence="5">Novel STAND NTPase 1 domain-containing protein</fullName>
    </recommendedName>
</protein>
<feature type="repeat" description="WD" evidence="3">
    <location>
        <begin position="1174"/>
        <end position="1204"/>
    </location>
</feature>
<dbReference type="PANTHER" id="PTHR19879">
    <property type="entry name" value="TRANSCRIPTION INITIATION FACTOR TFIID"/>
    <property type="match status" value="1"/>
</dbReference>
<feature type="compositionally biased region" description="Basic and acidic residues" evidence="4">
    <location>
        <begin position="1"/>
        <end position="15"/>
    </location>
</feature>
<evidence type="ECO:0000259" key="5">
    <source>
        <dbReference type="Pfam" id="PF20703"/>
    </source>
</evidence>
<keyword evidence="1 3" id="KW-0853">WD repeat</keyword>
<dbReference type="InterPro" id="IPR015943">
    <property type="entry name" value="WD40/YVTN_repeat-like_dom_sf"/>
</dbReference>
<evidence type="ECO:0000256" key="4">
    <source>
        <dbReference type="SAM" id="MobiDB-lite"/>
    </source>
</evidence>
<gene>
    <name evidence="6" type="ORF">AQJ67_04565</name>
</gene>
<dbReference type="Gene3D" id="2.130.10.10">
    <property type="entry name" value="YVTN repeat-like/Quinoprotein amine dehydrogenase"/>
    <property type="match status" value="3"/>
</dbReference>
<keyword evidence="2" id="KW-0677">Repeat</keyword>
<dbReference type="InterPro" id="IPR049052">
    <property type="entry name" value="nSTAND1"/>
</dbReference>
<evidence type="ECO:0000256" key="1">
    <source>
        <dbReference type="ARBA" id="ARBA00022574"/>
    </source>
</evidence>
<dbReference type="PROSITE" id="PS50294">
    <property type="entry name" value="WD_REPEATS_REGION"/>
    <property type="match status" value="6"/>
</dbReference>
<proteinExistence type="predicted"/>
<dbReference type="STRING" id="661399.AQJ67_04565"/>
<feature type="region of interest" description="Disordered" evidence="4">
    <location>
        <begin position="967"/>
        <end position="993"/>
    </location>
</feature>
<dbReference type="Pfam" id="PF20703">
    <property type="entry name" value="nSTAND1"/>
    <property type="match status" value="1"/>
</dbReference>
<dbReference type="Proteomes" id="UP000053429">
    <property type="component" value="Unassembled WGS sequence"/>
</dbReference>
<feature type="domain" description="Novel STAND NTPase 1" evidence="5">
    <location>
        <begin position="63"/>
        <end position="477"/>
    </location>
</feature>
<dbReference type="InterPro" id="IPR020472">
    <property type="entry name" value="WD40_PAC1"/>
</dbReference>
<feature type="region of interest" description="Disordered" evidence="4">
    <location>
        <begin position="1"/>
        <end position="21"/>
    </location>
</feature>
<dbReference type="CDD" id="cd00200">
    <property type="entry name" value="WD40"/>
    <property type="match status" value="2"/>
</dbReference>
<dbReference type="SMART" id="SM00320">
    <property type="entry name" value="WD40"/>
    <property type="match status" value="11"/>
</dbReference>
<feature type="repeat" description="WD" evidence="3">
    <location>
        <begin position="654"/>
        <end position="695"/>
    </location>
</feature>
<dbReference type="OrthoDB" id="134501at2"/>
<reference evidence="6 7" key="1">
    <citation type="submission" date="2015-10" db="EMBL/GenBank/DDBJ databases">
        <title>Draft genome sequence of Streptomyces caeruleatus NRRL B-24802, type strain for the species Streptomyces caeruleatus.</title>
        <authorList>
            <person name="Ruckert C."/>
            <person name="Winkler A."/>
            <person name="Kalinowski J."/>
            <person name="Kampfer P."/>
            <person name="Glaeser S."/>
        </authorList>
    </citation>
    <scope>NUCLEOTIDE SEQUENCE [LARGE SCALE GENOMIC DNA]</scope>
    <source>
        <strain evidence="6 7">NRRL B-24802</strain>
    </source>
</reference>
<keyword evidence="7" id="KW-1185">Reference proteome</keyword>
<feature type="repeat" description="WD" evidence="3">
    <location>
        <begin position="608"/>
        <end position="649"/>
    </location>
</feature>
<evidence type="ECO:0000313" key="6">
    <source>
        <dbReference type="EMBL" id="KUO06073.1"/>
    </source>
</evidence>
<evidence type="ECO:0000256" key="2">
    <source>
        <dbReference type="ARBA" id="ARBA00022737"/>
    </source>
</evidence>
<feature type="repeat" description="WD" evidence="3">
    <location>
        <begin position="927"/>
        <end position="952"/>
    </location>
</feature>
<dbReference type="EMBL" id="LMWY01000003">
    <property type="protein sequence ID" value="KUO06073.1"/>
    <property type="molecule type" value="Genomic_DNA"/>
</dbReference>
<dbReference type="Pfam" id="PF00400">
    <property type="entry name" value="WD40"/>
    <property type="match status" value="7"/>
</dbReference>
<feature type="repeat" description="WD" evidence="3">
    <location>
        <begin position="842"/>
        <end position="883"/>
    </location>
</feature>
<evidence type="ECO:0000256" key="3">
    <source>
        <dbReference type="PROSITE-ProRule" id="PRU00221"/>
    </source>
</evidence>
<dbReference type="PROSITE" id="PS00678">
    <property type="entry name" value="WD_REPEATS_1"/>
    <property type="match status" value="3"/>
</dbReference>
<accession>A0A101U8A2</accession>
<evidence type="ECO:0000313" key="7">
    <source>
        <dbReference type="Proteomes" id="UP000053429"/>
    </source>
</evidence>
<dbReference type="SUPFAM" id="SSF50978">
    <property type="entry name" value="WD40 repeat-like"/>
    <property type="match status" value="2"/>
</dbReference>
<feature type="repeat" description="WD" evidence="3">
    <location>
        <begin position="888"/>
        <end position="920"/>
    </location>
</feature>
<dbReference type="SUPFAM" id="SSF52540">
    <property type="entry name" value="P-loop containing nucleoside triphosphate hydrolases"/>
    <property type="match status" value="1"/>
</dbReference>
<dbReference type="RefSeq" id="WP_062716636.1">
    <property type="nucleotide sequence ID" value="NZ_KQ948924.1"/>
</dbReference>
<dbReference type="InterPro" id="IPR027417">
    <property type="entry name" value="P-loop_NTPase"/>
</dbReference>
<dbReference type="PROSITE" id="PS50082">
    <property type="entry name" value="WD_REPEATS_2"/>
    <property type="match status" value="7"/>
</dbReference>
<dbReference type="InterPro" id="IPR001680">
    <property type="entry name" value="WD40_rpt"/>
</dbReference>
<feature type="repeat" description="WD" evidence="3">
    <location>
        <begin position="1128"/>
        <end position="1163"/>
    </location>
</feature>
<dbReference type="PRINTS" id="PR00320">
    <property type="entry name" value="GPROTEINBRPT"/>
</dbReference>
<sequence>MPEEQQHNGEPRVHLEGSACDGGRTYQAGRDQFVAERDLHLHYRHGVHSGRRTDADGLGDECPYPGMASFGTEEARWFFGRDIATARLTARLDERLQEGGPLALVASSGAGKSSLLMAGLLPALKRGALPGSRHWPVLAFTPTARPLEALTAQIRTLTETTVDDINGRLAAGFESAAEVLRDALRTPPRNDGPMNARLVVVVDQFEELFTLCTDDRERDSLLGFLSHISATGSGDEPLAAVVYGLRADFYAQCVGHPQVRGVLEDGQLLLGPMTQAELREAILYPAEEAGLEVEPGLIELLLRDLGATTDGAGAGARGYKPGRLPLLAHTLRATWTQRHGSTLTVAGYEATGGIHHAVADTAERLYTRLGPDAQSVTRTLFLRLIKVGDGVEDTRRHMLRRDLLGGLDPALAQAAVDTFTHSRLLSQEQDTVEITHEALLHAWPRLRSWIDTDRVGHLIRQELEQTAATWKRDGYDQSLLYRGNRLEAVRTWGAHPDDLSHTASAFVCASLSQERRTATWRRALIAVLVTLTLLACGTAVYAFRLRDTAQAQRDEAVAHSLLTDADRLRDTDASLAAQLELAAHRTHASPSTYTALVSASGAALSTPLRGHHGIIETVAYHPEGHTLASASYDGTVRLWNVTDPTRPPTSRTVRVSHSGPVYSVAYNSDGHLIATAGEDGTVRLWDITTQNGPRLVGHIPGKTTGPAYAVSFHPDMRTLITVRARSRSISSLNDTMVEMWNVADPANPVPFAEPVGSLSGWPSPAMSSKKGRTLVRKDNRLWDITDPAEPARLDRPVLRRSSTPPRMALSPNGRLLAVTGGAKGVQLWNLSDPTASSPLSNLDGHTNAVTALAFSRDGRTLATGSSDRTALLWNVDNPNNPVRLGDPLTGHTEQVYSIAFSPDGHTLATASGDHTVRLWSRPQPALITGHNSLINSVAYSPDSRILATAASDLRLWDITDSDNPTLLGKPLLPTGRVSRTGAEDSGAGSYTDEEGHMGEEFYAVAFAADGRTMATAGFLGVMLWDVRKPSDPKALSKPFSHDSFQGSVAFTPDGKMLVAANSGGVTLWDITDPRQPRRFGDALTDQAVRAVLSPDGKTLATVTDSEAGEGVRLWDITDPVMPRVLGRLQESGQPVISVAFSPMGDMLVSGGEKGTVRLWGITNPSDPTPLGAPFTHHANAVRTLAFSPDGQTLASGSKDGTVRLSHVENHRGMEPSDRPLRASANWVSVNFDSTGRTLMTVGNQMVHLYQSDANQAAQRVCRVAADSLTRSIWRKHIPTLSFTPPCLESGHTGQAVGRR</sequence>